<dbReference type="AlphaFoldDB" id="A0A4P6Q7J2"/>
<protein>
    <submittedName>
        <fullName evidence="2">Uncharacterized protein</fullName>
    </submittedName>
</protein>
<evidence type="ECO:0000313" key="2">
    <source>
        <dbReference type="EMBL" id="QBI54807.1"/>
    </source>
</evidence>
<name>A0A4P6Q7J2_9ACTN</name>
<feature type="region of interest" description="Disordered" evidence="1">
    <location>
        <begin position="483"/>
        <end position="548"/>
    </location>
</feature>
<feature type="region of interest" description="Disordered" evidence="1">
    <location>
        <begin position="221"/>
        <end position="291"/>
    </location>
</feature>
<evidence type="ECO:0000256" key="1">
    <source>
        <dbReference type="SAM" id="MobiDB-lite"/>
    </source>
</evidence>
<gene>
    <name evidence="2" type="ORF">EKD16_15150</name>
</gene>
<organism evidence="2 3">
    <name type="scientific">Streptomonospora litoralis</name>
    <dbReference type="NCBI Taxonomy" id="2498135"/>
    <lineage>
        <taxon>Bacteria</taxon>
        <taxon>Bacillati</taxon>
        <taxon>Actinomycetota</taxon>
        <taxon>Actinomycetes</taxon>
        <taxon>Streptosporangiales</taxon>
        <taxon>Nocardiopsidaceae</taxon>
        <taxon>Streptomonospora</taxon>
    </lineage>
</organism>
<dbReference type="KEGG" id="strr:EKD16_15150"/>
<keyword evidence="3" id="KW-1185">Reference proteome</keyword>
<dbReference type="EMBL" id="CP036455">
    <property type="protein sequence ID" value="QBI54807.1"/>
    <property type="molecule type" value="Genomic_DNA"/>
</dbReference>
<feature type="region of interest" description="Disordered" evidence="1">
    <location>
        <begin position="188"/>
        <end position="207"/>
    </location>
</feature>
<reference evidence="2 3" key="1">
    <citation type="submission" date="2019-02" db="EMBL/GenBank/DDBJ databases">
        <authorList>
            <person name="Khodamoradi S."/>
            <person name="Hahnke R.L."/>
            <person name="Kaempfer P."/>
            <person name="Schumann P."/>
            <person name="Rohde M."/>
            <person name="Steinert M."/>
            <person name="Luzhetskyy A."/>
            <person name="Wink J."/>
            <person name="Ruckert C."/>
        </authorList>
    </citation>
    <scope>NUCLEOTIDE SEQUENCE [LARGE SCALE GENOMIC DNA]</scope>
    <source>
        <strain evidence="2 3">M2</strain>
    </source>
</reference>
<dbReference type="RefSeq" id="WP_131098917.1">
    <property type="nucleotide sequence ID" value="NZ_CP036455.1"/>
</dbReference>
<feature type="region of interest" description="Disordered" evidence="1">
    <location>
        <begin position="701"/>
        <end position="722"/>
    </location>
</feature>
<proteinExistence type="predicted"/>
<evidence type="ECO:0000313" key="3">
    <source>
        <dbReference type="Proteomes" id="UP000292235"/>
    </source>
</evidence>
<dbReference type="OrthoDB" id="3928741at2"/>
<feature type="compositionally biased region" description="Basic and acidic residues" evidence="1">
    <location>
        <begin position="233"/>
        <end position="242"/>
    </location>
</feature>
<sequence>MNAVSPICLTDLVPALRWSDPAMVGPVLWHARLIEGWWSSLPIVRVMDLAGSTWLSHSLARLAAEQWSHLQLGEFIPSLRSAHVDLDDIAEPVRGALLATAGGWDRLVSASPSAIAAWGMPESCGPLDLVSTAAWRALQPFSDEQQRGAAPSPALMVEAVRTLANWMPQSAPEHVHSALSYLTAATGAGPAEAPAEPEDATHAQSPATRAIRTLRALRAQRDEEARAAGGAAREQDLPDHESAGAPADAAAEAQPEPGSVRSSLLGPDGTLRRPSFGPPKGQGGEQPAQQPAELGRHPLVDLLEEFFRNWTEVERNVAAERLFASDPISIRLLADQLGVDLREIRNAQRTVEERLLQWLGSPGGAPLTRHMRELSDHLGSAATVDHLITAHTDHPVEVPALGTPLWRVVITLFTDRRLHNGWLVADDPHRMRWQTREMLGDAPSISDAAIRLGRLGIRQQAVRAWLLSTPGVTIREGHVLVDPSIPVENAPPGPAYGTPPDPGPEVDGSTTANGLPIRRRPGGEAPAAPEQTEQQPQPAAPQPPRVAASERCFRAPDGRWWHRVDVSGDHLQGAPVTVPPGYATHLGLQPGRLLCLTAPGADLLVLVWRDQPAFDSLRPLLRRLSAQAGDRVFITVNGDRLDARRLPAADLSSHSPTSRALHLIGYTAPAATEEALKIIARRISEDGADTRAAEPQSLLDSLTERGDTDIAQELGPALTPAH</sequence>
<feature type="compositionally biased region" description="Low complexity" evidence="1">
    <location>
        <begin position="243"/>
        <end position="257"/>
    </location>
</feature>
<accession>A0A4P6Q7J2</accession>
<dbReference type="Proteomes" id="UP000292235">
    <property type="component" value="Chromosome"/>
</dbReference>
<feature type="compositionally biased region" description="Low complexity" evidence="1">
    <location>
        <begin position="524"/>
        <end position="537"/>
    </location>
</feature>
<feature type="compositionally biased region" description="Pro residues" evidence="1">
    <location>
        <begin position="489"/>
        <end position="503"/>
    </location>
</feature>